<protein>
    <submittedName>
        <fullName evidence="1">28660_t:CDS:1</fullName>
    </submittedName>
</protein>
<dbReference type="EMBL" id="CAJVQB010000218">
    <property type="protein sequence ID" value="CAG8475634.1"/>
    <property type="molecule type" value="Genomic_DNA"/>
</dbReference>
<evidence type="ECO:0000313" key="2">
    <source>
        <dbReference type="Proteomes" id="UP000789901"/>
    </source>
</evidence>
<accession>A0ABM8VY28</accession>
<name>A0ABM8VY28_GIGMA</name>
<evidence type="ECO:0000313" key="1">
    <source>
        <dbReference type="EMBL" id="CAG8475634.1"/>
    </source>
</evidence>
<organism evidence="1 2">
    <name type="scientific">Gigaspora margarita</name>
    <dbReference type="NCBI Taxonomy" id="4874"/>
    <lineage>
        <taxon>Eukaryota</taxon>
        <taxon>Fungi</taxon>
        <taxon>Fungi incertae sedis</taxon>
        <taxon>Mucoromycota</taxon>
        <taxon>Glomeromycotina</taxon>
        <taxon>Glomeromycetes</taxon>
        <taxon>Diversisporales</taxon>
        <taxon>Gigasporaceae</taxon>
        <taxon>Gigaspora</taxon>
    </lineage>
</organism>
<sequence>MRRIYAVKLNKGDHYYLCLLLNNDKGSMLFDNLKIVNNQKCETFKDSILKRKLIEPEQMYQQTMQEDFARNGIPNSYPRINAVLLYIKALMKQHYKSLNNYDLPLLKQSNDL</sequence>
<comment type="caution">
    <text evidence="1">The sequence shown here is derived from an EMBL/GenBank/DDBJ whole genome shotgun (WGS) entry which is preliminary data.</text>
</comment>
<dbReference type="Proteomes" id="UP000789901">
    <property type="component" value="Unassembled WGS sequence"/>
</dbReference>
<reference evidence="1 2" key="1">
    <citation type="submission" date="2021-06" db="EMBL/GenBank/DDBJ databases">
        <authorList>
            <person name="Kallberg Y."/>
            <person name="Tangrot J."/>
            <person name="Rosling A."/>
        </authorList>
    </citation>
    <scope>NUCLEOTIDE SEQUENCE [LARGE SCALE GENOMIC DNA]</scope>
    <source>
        <strain evidence="1 2">120-4 pot B 10/14</strain>
    </source>
</reference>
<gene>
    <name evidence="1" type="ORF">GMARGA_LOCUS988</name>
</gene>
<keyword evidence="2" id="KW-1185">Reference proteome</keyword>
<proteinExistence type="predicted"/>